<organism evidence="9">
    <name type="scientific">bioreactor metagenome</name>
    <dbReference type="NCBI Taxonomy" id="1076179"/>
    <lineage>
        <taxon>unclassified sequences</taxon>
        <taxon>metagenomes</taxon>
        <taxon>ecological metagenomes</taxon>
    </lineage>
</organism>
<sequence>MRKGAPLSVPIRKMGTFPPMVPSMIEIGEESGTLEEVLEKTAGIYDEEVDIEVQRMLSLMEPLMIVVMALIVGFIVIAMMLPMFGMLQTV</sequence>
<evidence type="ECO:0000256" key="6">
    <source>
        <dbReference type="ARBA" id="ARBA00023136"/>
    </source>
</evidence>
<dbReference type="InterPro" id="IPR003004">
    <property type="entry name" value="GspF/PilC"/>
</dbReference>
<dbReference type="EMBL" id="VSSQ01018982">
    <property type="protein sequence ID" value="MPM62659.1"/>
    <property type="molecule type" value="Genomic_DNA"/>
</dbReference>
<evidence type="ECO:0000256" key="5">
    <source>
        <dbReference type="ARBA" id="ARBA00022989"/>
    </source>
</evidence>
<feature type="transmembrane region" description="Helical" evidence="7">
    <location>
        <begin position="63"/>
        <end position="84"/>
    </location>
</feature>
<feature type="domain" description="Type II secretion system protein GspF" evidence="8">
    <location>
        <begin position="1"/>
        <end position="82"/>
    </location>
</feature>
<comment type="subcellular location">
    <subcellularLocation>
        <location evidence="1">Cell membrane</location>
        <topology evidence="1">Multi-pass membrane protein</topology>
    </subcellularLocation>
</comment>
<dbReference type="InterPro" id="IPR042094">
    <property type="entry name" value="T2SS_GspF_sf"/>
</dbReference>
<dbReference type="Gene3D" id="1.20.81.30">
    <property type="entry name" value="Type II secretion system (T2SS), domain F"/>
    <property type="match status" value="1"/>
</dbReference>
<gene>
    <name evidence="9" type="primary">epsF_26</name>
    <name evidence="9" type="ORF">SDC9_109536</name>
</gene>
<evidence type="ECO:0000256" key="7">
    <source>
        <dbReference type="SAM" id="Phobius"/>
    </source>
</evidence>
<keyword evidence="6 7" id="KW-0472">Membrane</keyword>
<evidence type="ECO:0000256" key="3">
    <source>
        <dbReference type="ARBA" id="ARBA00022475"/>
    </source>
</evidence>
<evidence type="ECO:0000313" key="9">
    <source>
        <dbReference type="EMBL" id="MPM62659.1"/>
    </source>
</evidence>
<name>A0A645BB14_9ZZZZ</name>
<comment type="similarity">
    <text evidence="2">Belongs to the GSP F family.</text>
</comment>
<keyword evidence="4 7" id="KW-0812">Transmembrane</keyword>
<dbReference type="GO" id="GO:0005886">
    <property type="term" value="C:plasma membrane"/>
    <property type="evidence" value="ECO:0007669"/>
    <property type="project" value="UniProtKB-SubCell"/>
</dbReference>
<evidence type="ECO:0000256" key="2">
    <source>
        <dbReference type="ARBA" id="ARBA00005745"/>
    </source>
</evidence>
<evidence type="ECO:0000256" key="4">
    <source>
        <dbReference type="ARBA" id="ARBA00022692"/>
    </source>
</evidence>
<evidence type="ECO:0000259" key="8">
    <source>
        <dbReference type="Pfam" id="PF00482"/>
    </source>
</evidence>
<dbReference type="AlphaFoldDB" id="A0A645BB14"/>
<dbReference type="PANTHER" id="PTHR30012:SF0">
    <property type="entry name" value="TYPE II SECRETION SYSTEM PROTEIN F-RELATED"/>
    <property type="match status" value="1"/>
</dbReference>
<proteinExistence type="inferred from homology"/>
<keyword evidence="5 7" id="KW-1133">Transmembrane helix</keyword>
<comment type="caution">
    <text evidence="9">The sequence shown here is derived from an EMBL/GenBank/DDBJ whole genome shotgun (WGS) entry which is preliminary data.</text>
</comment>
<reference evidence="9" key="1">
    <citation type="submission" date="2019-08" db="EMBL/GenBank/DDBJ databases">
        <authorList>
            <person name="Kucharzyk K."/>
            <person name="Murdoch R.W."/>
            <person name="Higgins S."/>
            <person name="Loffler F."/>
        </authorList>
    </citation>
    <scope>NUCLEOTIDE SEQUENCE</scope>
</reference>
<dbReference type="InterPro" id="IPR018076">
    <property type="entry name" value="T2SS_GspF_dom"/>
</dbReference>
<protein>
    <submittedName>
        <fullName evidence="9">Type II secretion system protein F</fullName>
    </submittedName>
</protein>
<dbReference type="PANTHER" id="PTHR30012">
    <property type="entry name" value="GENERAL SECRETION PATHWAY PROTEIN"/>
    <property type="match status" value="1"/>
</dbReference>
<evidence type="ECO:0000256" key="1">
    <source>
        <dbReference type="ARBA" id="ARBA00004651"/>
    </source>
</evidence>
<dbReference type="PRINTS" id="PR00812">
    <property type="entry name" value="BCTERIALGSPF"/>
</dbReference>
<accession>A0A645BB14</accession>
<keyword evidence="3" id="KW-1003">Cell membrane</keyword>
<dbReference type="Pfam" id="PF00482">
    <property type="entry name" value="T2SSF"/>
    <property type="match status" value="1"/>
</dbReference>